<evidence type="ECO:0000256" key="6">
    <source>
        <dbReference type="ARBA" id="ARBA00022777"/>
    </source>
</evidence>
<dbReference type="GO" id="GO:0005524">
    <property type="term" value="F:ATP binding"/>
    <property type="evidence" value="ECO:0007669"/>
    <property type="project" value="UniProtKB-KW"/>
</dbReference>
<dbReference type="InterPro" id="IPR036117">
    <property type="entry name" value="DhaL_dom_sf"/>
</dbReference>
<dbReference type="InterPro" id="IPR050861">
    <property type="entry name" value="Dihydroxyacetone_Kinase"/>
</dbReference>
<dbReference type="Pfam" id="PF02733">
    <property type="entry name" value="Dak1"/>
    <property type="match status" value="1"/>
</dbReference>
<dbReference type="Gene3D" id="3.30.1180.20">
    <property type="entry name" value="Dihydroxyacetone kinase, domain 2"/>
    <property type="match status" value="1"/>
</dbReference>
<dbReference type="InterPro" id="IPR004007">
    <property type="entry name" value="DhaL_dom"/>
</dbReference>
<dbReference type="SMART" id="SM01120">
    <property type="entry name" value="Dak2"/>
    <property type="match status" value="1"/>
</dbReference>
<dbReference type="EMBL" id="LVVK01000019">
    <property type="protein sequence ID" value="OPB39153.1"/>
    <property type="molecule type" value="Genomic_DNA"/>
</dbReference>
<dbReference type="SUPFAM" id="SSF82549">
    <property type="entry name" value="DAK1/DegV-like"/>
    <property type="match status" value="1"/>
</dbReference>
<protein>
    <submittedName>
        <fullName evidence="13">Dihydroxyacetone kinase</fullName>
    </submittedName>
</protein>
<dbReference type="OrthoDB" id="1724672at2759"/>
<evidence type="ECO:0000256" key="5">
    <source>
        <dbReference type="ARBA" id="ARBA00022741"/>
    </source>
</evidence>
<dbReference type="AlphaFoldDB" id="A0A1T3CDE5"/>
<sequence length="553" mass="57535">MSSKHFVNDPTKLVNDALFGITLANPAVALDADNKTIYRRPNLNGSSQVSLLSGGGSGHEPSFAAFVGTGLLSAAVAGTIFASPNTEQVRKAIMGLVDSARGVLVIVMNYTGDVLNFGVAVEQAKSAGLNVEMLVVADDVGVGRQKAGKVGRRGIAGTVLVQKIAGALAAQGADLAEVHRIGRLAADNLVSVGASLEHVHVPGHAAHGDDGLQVGEVELGMGIHNEPGSGRRTADLPELVTAMLAQLLDENDKDRAFLSIKSSDEVVLLVNNLGGVSVLEMGAITTEVVTQLKAHYDFARISGSTLIQLLDAPSEATGWSAPISTQTWEAKIQSTREYKEAPVRTVQATGLKLNPVAAKSALVRALERVVASEPEITKYDEVVGDGDCGIGLKRGAEAILTFLSTRDFSGDAVVDVAEIVPLVEKTMDGTSGALYAIFLNALVRSLAASPPGEATPQVWAKALEQSSAAMSKYTSARPGDRTLVDALYPFIETLGKTGDVKEAAQAASIGAEKTKGMKASLGRTVYVGGTGFQECPDPGAWGLRSFFLALAGI</sequence>
<keyword evidence="14" id="KW-1185">Reference proteome</keyword>
<dbReference type="FunFam" id="1.25.40.340:FF:000001">
    <property type="entry name" value="Dihydroxyacetone kinase 1"/>
    <property type="match status" value="1"/>
</dbReference>
<evidence type="ECO:0000256" key="3">
    <source>
        <dbReference type="ARBA" id="ARBA00008757"/>
    </source>
</evidence>
<comment type="pathway">
    <text evidence="2">Polyol metabolism; glycerol fermentation; glycerone phosphate from glycerol (oxidative route): step 2/2.</text>
</comment>
<dbReference type="PROSITE" id="PS51480">
    <property type="entry name" value="DHAL"/>
    <property type="match status" value="1"/>
</dbReference>
<comment type="similarity">
    <text evidence="3">Belongs to the dihydroxyacetone kinase (DAK) family.</text>
</comment>
<comment type="function">
    <text evidence="1">Catalyzes both the phosphorylation of dihydroxyacetone and of glyceraldehyde.</text>
</comment>
<dbReference type="UniPathway" id="UPA00617">
    <property type="reaction ID" value="UER00669"/>
</dbReference>
<evidence type="ECO:0000256" key="7">
    <source>
        <dbReference type="ARBA" id="ARBA00022798"/>
    </source>
</evidence>
<evidence type="ECO:0000256" key="10">
    <source>
        <dbReference type="ARBA" id="ARBA00048898"/>
    </source>
</evidence>
<evidence type="ECO:0000313" key="14">
    <source>
        <dbReference type="Proteomes" id="UP000191004"/>
    </source>
</evidence>
<feature type="domain" description="DhaL" evidence="11">
    <location>
        <begin position="356"/>
        <end position="552"/>
    </location>
</feature>
<dbReference type="Proteomes" id="UP000191004">
    <property type="component" value="Unassembled WGS sequence"/>
</dbReference>
<evidence type="ECO:0000256" key="2">
    <source>
        <dbReference type="ARBA" id="ARBA00004778"/>
    </source>
</evidence>
<dbReference type="FunFam" id="3.40.50.10440:FF:000002">
    <property type="entry name" value="Dihydroxyacetone kinase"/>
    <property type="match status" value="1"/>
</dbReference>
<dbReference type="Pfam" id="PF02734">
    <property type="entry name" value="Dak2"/>
    <property type="match status" value="1"/>
</dbReference>
<accession>A0A1T3CDE5</accession>
<dbReference type="InterPro" id="IPR004006">
    <property type="entry name" value="DhaK_dom"/>
</dbReference>
<evidence type="ECO:0000313" key="13">
    <source>
        <dbReference type="EMBL" id="OPB39153.1"/>
    </source>
</evidence>
<evidence type="ECO:0000256" key="1">
    <source>
        <dbReference type="ARBA" id="ARBA00003264"/>
    </source>
</evidence>
<dbReference type="PROSITE" id="PS51481">
    <property type="entry name" value="DHAK"/>
    <property type="match status" value="1"/>
</dbReference>
<dbReference type="Gene3D" id="1.25.40.340">
    <property type="match status" value="1"/>
</dbReference>
<dbReference type="GO" id="GO:0004371">
    <property type="term" value="F:glycerone kinase activity"/>
    <property type="evidence" value="ECO:0007669"/>
    <property type="project" value="UniProtKB-EC"/>
</dbReference>
<dbReference type="PANTHER" id="PTHR28629">
    <property type="entry name" value="TRIOKINASE/FMN CYCLASE"/>
    <property type="match status" value="1"/>
</dbReference>
<proteinExistence type="inferred from homology"/>
<reference evidence="13 14" key="1">
    <citation type="submission" date="2016-04" db="EMBL/GenBank/DDBJ databases">
        <title>Multiple horizontal gene transfer events from other fungi enriched the ability of the initially mycotrophic fungus Trichoderma (Ascomycota) to feed on dead plant biomass.</title>
        <authorList>
            <person name="Atanasova L."/>
            <person name="Chenthamara K."/>
            <person name="Zhang J."/>
            <person name="Grujic M."/>
            <person name="Henrissat B."/>
            <person name="Kuo A."/>
            <person name="Aertz A."/>
            <person name="Salamov A."/>
            <person name="Lipzen A."/>
            <person name="Labutti K."/>
            <person name="Barry K."/>
            <person name="Miao Y."/>
            <person name="Rahimi M.J."/>
            <person name="Shen Q."/>
            <person name="Grigoriev I.V."/>
            <person name="Kubicek C.P."/>
            <person name="Druzhinina I.S."/>
        </authorList>
    </citation>
    <scope>NUCLEOTIDE SEQUENCE [LARGE SCALE GENOMIC DNA]</scope>
    <source>
        <strain evidence="13 14">NJAU 4742</strain>
    </source>
</reference>
<name>A0A1T3CDE5_9HYPO</name>
<feature type="domain" description="DhaK" evidence="12">
    <location>
        <begin position="9"/>
        <end position="349"/>
    </location>
</feature>
<dbReference type="GO" id="GO:0005829">
    <property type="term" value="C:cytosol"/>
    <property type="evidence" value="ECO:0007669"/>
    <property type="project" value="TreeGrafter"/>
</dbReference>
<keyword evidence="7" id="KW-0319">Glycerol metabolism</keyword>
<comment type="catalytic activity">
    <reaction evidence="10">
        <text>dihydroxyacetone + ATP = dihydroxyacetone phosphate + ADP + H(+)</text>
        <dbReference type="Rhea" id="RHEA:15773"/>
        <dbReference type="ChEBI" id="CHEBI:15378"/>
        <dbReference type="ChEBI" id="CHEBI:16016"/>
        <dbReference type="ChEBI" id="CHEBI:30616"/>
        <dbReference type="ChEBI" id="CHEBI:57642"/>
        <dbReference type="ChEBI" id="CHEBI:456216"/>
        <dbReference type="EC" id="2.7.1.29"/>
    </reaction>
</comment>
<keyword evidence="5" id="KW-0547">Nucleotide-binding</keyword>
<evidence type="ECO:0000256" key="9">
    <source>
        <dbReference type="ARBA" id="ARBA00047974"/>
    </source>
</evidence>
<keyword evidence="8" id="KW-0067">ATP-binding</keyword>
<evidence type="ECO:0000259" key="11">
    <source>
        <dbReference type="PROSITE" id="PS51480"/>
    </source>
</evidence>
<dbReference type="PANTHER" id="PTHR28629:SF14">
    <property type="entry name" value="DIHYDROXYACETONE KINASE 1"/>
    <property type="match status" value="1"/>
</dbReference>
<keyword evidence="6 13" id="KW-0418">Kinase</keyword>
<comment type="catalytic activity">
    <reaction evidence="9">
        <text>D-glyceraldehyde + ATP = D-glyceraldehyde 3-phosphate + ADP + H(+)</text>
        <dbReference type="Rhea" id="RHEA:13941"/>
        <dbReference type="ChEBI" id="CHEBI:15378"/>
        <dbReference type="ChEBI" id="CHEBI:17378"/>
        <dbReference type="ChEBI" id="CHEBI:30616"/>
        <dbReference type="ChEBI" id="CHEBI:59776"/>
        <dbReference type="ChEBI" id="CHEBI:456216"/>
        <dbReference type="EC" id="2.7.1.28"/>
    </reaction>
</comment>
<dbReference type="GO" id="GO:0019588">
    <property type="term" value="P:anaerobic glycerol catabolic process"/>
    <property type="evidence" value="ECO:0007669"/>
    <property type="project" value="UniProtKB-UniPathway"/>
</dbReference>
<comment type="caution">
    <text evidence="13">The sequence shown here is derived from an EMBL/GenBank/DDBJ whole genome shotgun (WGS) entry which is preliminary data.</text>
</comment>
<dbReference type="Gene3D" id="3.40.50.10440">
    <property type="entry name" value="Dihydroxyacetone kinase, domain 1"/>
    <property type="match status" value="1"/>
</dbReference>
<keyword evidence="4" id="KW-0808">Transferase</keyword>
<gene>
    <name evidence="13" type="ORF">A0O28_0048590</name>
</gene>
<organism evidence="13 14">
    <name type="scientific">Trichoderma guizhouense</name>
    <dbReference type="NCBI Taxonomy" id="1491466"/>
    <lineage>
        <taxon>Eukaryota</taxon>
        <taxon>Fungi</taxon>
        <taxon>Dikarya</taxon>
        <taxon>Ascomycota</taxon>
        <taxon>Pezizomycotina</taxon>
        <taxon>Sordariomycetes</taxon>
        <taxon>Hypocreomycetidae</taxon>
        <taxon>Hypocreales</taxon>
        <taxon>Hypocreaceae</taxon>
        <taxon>Trichoderma</taxon>
    </lineage>
</organism>
<dbReference type="SUPFAM" id="SSF101473">
    <property type="entry name" value="DhaL-like"/>
    <property type="match status" value="1"/>
</dbReference>
<evidence type="ECO:0000256" key="8">
    <source>
        <dbReference type="ARBA" id="ARBA00022840"/>
    </source>
</evidence>
<evidence type="ECO:0000259" key="12">
    <source>
        <dbReference type="PROSITE" id="PS51481"/>
    </source>
</evidence>
<dbReference type="GO" id="GO:0050354">
    <property type="term" value="F:triokinase activity"/>
    <property type="evidence" value="ECO:0007669"/>
    <property type="project" value="UniProtKB-EC"/>
</dbReference>
<evidence type="ECO:0000256" key="4">
    <source>
        <dbReference type="ARBA" id="ARBA00022679"/>
    </source>
</evidence>